<evidence type="ECO:0000259" key="3">
    <source>
        <dbReference type="Pfam" id="PF25597"/>
    </source>
</evidence>
<sequence>MADIVVIFIGYAPTKKAFQIYNRRTRGIIKTIHVDFDELTAMASEHSSSGPALQEMTPATISSGLMPNPPLLTPFIPPSRIDWDMLFQPLFDELLNPPPIDQDTPSSSNSQTTPDTQPPVIPNDVEEDNHDIEVARMGNDPYFGIPILKDHPLENIISELARPVSTRLQLHEQALFGYYDAFLTVVEPRTYKDDLTQACWIEACKKNSMSLNILKFGSSYPHQIKVFCSGCKIRGYKDFFLAFAAHMNMVVYQMDMKTAFLNGNMREEVYVSQPDGFVDKDKPNHVYKLKKALYGLKQAPRAWYDMLSSFMISQDFSKELRFDSCDQVVTPMVETSNEMRITEGKAIDPSHYHDMIGTLLYLTASRPDLQFSICMCARYQARPTEKHLNAIKTIFRYLKGTVNQGLWYPKDSSIALIAFADADHAGCQDTRRSTSGSMQFLEDKLISWSSKMQKSVTISSTEAEYITLSSCCAQPWM</sequence>
<reference evidence="4" key="2">
    <citation type="submission" date="2022-01" db="EMBL/GenBank/DDBJ databases">
        <authorList>
            <person name="Yamashiro T."/>
            <person name="Shiraishi A."/>
            <person name="Satake H."/>
            <person name="Nakayama K."/>
        </authorList>
    </citation>
    <scope>NUCLEOTIDE SEQUENCE</scope>
</reference>
<dbReference type="Pfam" id="PF25597">
    <property type="entry name" value="SH3_retrovirus"/>
    <property type="match status" value="1"/>
</dbReference>
<organism evidence="4 5">
    <name type="scientific">Tanacetum coccineum</name>
    <dbReference type="NCBI Taxonomy" id="301880"/>
    <lineage>
        <taxon>Eukaryota</taxon>
        <taxon>Viridiplantae</taxon>
        <taxon>Streptophyta</taxon>
        <taxon>Embryophyta</taxon>
        <taxon>Tracheophyta</taxon>
        <taxon>Spermatophyta</taxon>
        <taxon>Magnoliopsida</taxon>
        <taxon>eudicotyledons</taxon>
        <taxon>Gunneridae</taxon>
        <taxon>Pentapetalae</taxon>
        <taxon>asterids</taxon>
        <taxon>campanulids</taxon>
        <taxon>Asterales</taxon>
        <taxon>Asteraceae</taxon>
        <taxon>Asteroideae</taxon>
        <taxon>Anthemideae</taxon>
        <taxon>Anthemidinae</taxon>
        <taxon>Tanacetum</taxon>
    </lineage>
</organism>
<dbReference type="CDD" id="cd09272">
    <property type="entry name" value="RNase_HI_RT_Ty1"/>
    <property type="match status" value="1"/>
</dbReference>
<dbReference type="Pfam" id="PF07727">
    <property type="entry name" value="RVT_2"/>
    <property type="match status" value="1"/>
</dbReference>
<feature type="compositionally biased region" description="Polar residues" evidence="1">
    <location>
        <begin position="103"/>
        <end position="115"/>
    </location>
</feature>
<dbReference type="InterPro" id="IPR043502">
    <property type="entry name" value="DNA/RNA_pol_sf"/>
</dbReference>
<dbReference type="InterPro" id="IPR013103">
    <property type="entry name" value="RVT_2"/>
</dbReference>
<accession>A0ABQ5FYF0</accession>
<feature type="domain" description="Retroviral polymerase SH3-like" evidence="3">
    <location>
        <begin position="6"/>
        <end position="41"/>
    </location>
</feature>
<feature type="region of interest" description="Disordered" evidence="1">
    <location>
        <begin position="97"/>
        <end position="125"/>
    </location>
</feature>
<dbReference type="PANTHER" id="PTHR11439">
    <property type="entry name" value="GAG-POL-RELATED RETROTRANSPOSON"/>
    <property type="match status" value="1"/>
</dbReference>
<evidence type="ECO:0000313" key="4">
    <source>
        <dbReference type="EMBL" id="GJT67898.1"/>
    </source>
</evidence>
<dbReference type="PANTHER" id="PTHR11439:SF509">
    <property type="entry name" value="RNA-DIRECTED DNA POLYMERASE"/>
    <property type="match status" value="1"/>
</dbReference>
<dbReference type="EMBL" id="BQNB010017849">
    <property type="protein sequence ID" value="GJT67898.1"/>
    <property type="molecule type" value="Genomic_DNA"/>
</dbReference>
<dbReference type="InterPro" id="IPR057670">
    <property type="entry name" value="SH3_retrovirus"/>
</dbReference>
<evidence type="ECO:0000259" key="2">
    <source>
        <dbReference type="Pfam" id="PF07727"/>
    </source>
</evidence>
<comment type="caution">
    <text evidence="4">The sequence shown here is derived from an EMBL/GenBank/DDBJ whole genome shotgun (WGS) entry which is preliminary data.</text>
</comment>
<evidence type="ECO:0000313" key="5">
    <source>
        <dbReference type="Proteomes" id="UP001151760"/>
    </source>
</evidence>
<dbReference type="SUPFAM" id="SSF56672">
    <property type="entry name" value="DNA/RNA polymerases"/>
    <property type="match status" value="1"/>
</dbReference>
<feature type="domain" description="Reverse transcriptase Ty1/copia-type" evidence="2">
    <location>
        <begin position="239"/>
        <end position="318"/>
    </location>
</feature>
<gene>
    <name evidence="4" type="ORF">Tco_1019378</name>
</gene>
<name>A0ABQ5FYF0_9ASTR</name>
<dbReference type="Proteomes" id="UP001151760">
    <property type="component" value="Unassembled WGS sequence"/>
</dbReference>
<keyword evidence="5" id="KW-1185">Reference proteome</keyword>
<evidence type="ECO:0000256" key="1">
    <source>
        <dbReference type="SAM" id="MobiDB-lite"/>
    </source>
</evidence>
<protein>
    <submittedName>
        <fullName evidence="4">Retrovirus-related pol polyprotein from transposon TNT 1-94</fullName>
    </submittedName>
</protein>
<reference evidence="4" key="1">
    <citation type="journal article" date="2022" name="Int. J. Mol. Sci.">
        <title>Draft Genome of Tanacetum Coccineum: Genomic Comparison of Closely Related Tanacetum-Family Plants.</title>
        <authorList>
            <person name="Yamashiro T."/>
            <person name="Shiraishi A."/>
            <person name="Nakayama K."/>
            <person name="Satake H."/>
        </authorList>
    </citation>
    <scope>NUCLEOTIDE SEQUENCE</scope>
</reference>
<proteinExistence type="predicted"/>